<evidence type="ECO:0000313" key="1">
    <source>
        <dbReference type="EMBL" id="MFC1434009.1"/>
    </source>
</evidence>
<gene>
    <name evidence="1" type="ORF">ACEZDB_25490</name>
</gene>
<organism evidence="1 2">
    <name type="scientific">Streptacidiphilus alkalitolerans</name>
    <dbReference type="NCBI Taxonomy" id="3342712"/>
    <lineage>
        <taxon>Bacteria</taxon>
        <taxon>Bacillati</taxon>
        <taxon>Actinomycetota</taxon>
        <taxon>Actinomycetes</taxon>
        <taxon>Kitasatosporales</taxon>
        <taxon>Streptomycetaceae</taxon>
        <taxon>Streptacidiphilus</taxon>
    </lineage>
</organism>
<name>A0ABV6X814_9ACTN</name>
<dbReference type="InterPro" id="IPR049920">
    <property type="entry name" value="IK1_05631-like"/>
</dbReference>
<proteinExistence type="predicted"/>
<dbReference type="Pfam" id="PF18159">
    <property type="entry name" value="S_4TM"/>
    <property type="match status" value="1"/>
</dbReference>
<reference evidence="1 2" key="1">
    <citation type="submission" date="2024-09" db="EMBL/GenBank/DDBJ databases">
        <authorList>
            <person name="Lee S.D."/>
        </authorList>
    </citation>
    <scope>NUCLEOTIDE SEQUENCE [LARGE SCALE GENOMIC DNA]</scope>
    <source>
        <strain evidence="1 2">N1-3</strain>
    </source>
</reference>
<protein>
    <submittedName>
        <fullName evidence="1">S-4TM family putative pore-forming effector</fullName>
    </submittedName>
</protein>
<dbReference type="Proteomes" id="UP001592530">
    <property type="component" value="Unassembled WGS sequence"/>
</dbReference>
<comment type="caution">
    <text evidence="1">The sequence shown here is derived from an EMBL/GenBank/DDBJ whole genome shotgun (WGS) entry which is preliminary data.</text>
</comment>
<evidence type="ECO:0000313" key="2">
    <source>
        <dbReference type="Proteomes" id="UP001592530"/>
    </source>
</evidence>
<accession>A0ABV6X814</accession>
<dbReference type="RefSeq" id="WP_380556270.1">
    <property type="nucleotide sequence ID" value="NZ_JBHEZY010000011.1"/>
</dbReference>
<sequence length="179" mass="19994">MTTGQPRPKHLRRLLAYTPWLVIGRLVLTGLEQNSCLQAVRVQELYDTELFRLPWNQALAGRRPTPDDVASASRHIKEQIPYLDRYSIELGDTPWPGDVLLCQRRSAVWSPCDHRAHAVFIMTASATWPLAIITLATARDMTLAAFLISLFLPSTPAITDAVELTRTHWRQSAAPVAGG</sequence>
<dbReference type="EMBL" id="JBHEZY010000011">
    <property type="protein sequence ID" value="MFC1434009.1"/>
    <property type="molecule type" value="Genomic_DNA"/>
</dbReference>